<keyword evidence="11" id="KW-1185">Reference proteome</keyword>
<evidence type="ECO:0000256" key="3">
    <source>
        <dbReference type="ARBA" id="ARBA00006958"/>
    </source>
</evidence>
<evidence type="ECO:0000259" key="9">
    <source>
        <dbReference type="Pfam" id="PF13359"/>
    </source>
</evidence>
<dbReference type="InterPro" id="IPR045249">
    <property type="entry name" value="HARBI1-like"/>
</dbReference>
<dbReference type="AlphaFoldDB" id="A0AA47PAY0"/>
<comment type="subcellular location">
    <subcellularLocation>
        <location evidence="2">Nucleus</location>
    </subcellularLocation>
</comment>
<feature type="compositionally biased region" description="Acidic residues" evidence="8">
    <location>
        <begin position="93"/>
        <end position="108"/>
    </location>
</feature>
<name>A0AA47PAY0_MERPO</name>
<dbReference type="GO" id="GO:0004518">
    <property type="term" value="F:nuclease activity"/>
    <property type="evidence" value="ECO:0007669"/>
    <property type="project" value="UniProtKB-KW"/>
</dbReference>
<evidence type="ECO:0000256" key="4">
    <source>
        <dbReference type="ARBA" id="ARBA00022722"/>
    </source>
</evidence>
<organism evidence="10 11">
    <name type="scientific">Merluccius polli</name>
    <name type="common">Benguela hake</name>
    <name type="synonym">Merluccius cadenati</name>
    <dbReference type="NCBI Taxonomy" id="89951"/>
    <lineage>
        <taxon>Eukaryota</taxon>
        <taxon>Metazoa</taxon>
        <taxon>Chordata</taxon>
        <taxon>Craniata</taxon>
        <taxon>Vertebrata</taxon>
        <taxon>Euteleostomi</taxon>
        <taxon>Actinopterygii</taxon>
        <taxon>Neopterygii</taxon>
        <taxon>Teleostei</taxon>
        <taxon>Neoteleostei</taxon>
        <taxon>Acanthomorphata</taxon>
        <taxon>Zeiogadaria</taxon>
        <taxon>Gadariae</taxon>
        <taxon>Gadiformes</taxon>
        <taxon>Gadoidei</taxon>
        <taxon>Merlucciidae</taxon>
        <taxon>Merluccius</taxon>
    </lineage>
</organism>
<dbReference type="EMBL" id="JAOPHQ010000635">
    <property type="protein sequence ID" value="KAK0153738.1"/>
    <property type="molecule type" value="Genomic_DNA"/>
</dbReference>
<dbReference type="InterPro" id="IPR027806">
    <property type="entry name" value="HARBI1_dom"/>
</dbReference>
<comment type="similarity">
    <text evidence="3">Belongs to the HARBI1 family.</text>
</comment>
<dbReference type="GO" id="GO:0046872">
    <property type="term" value="F:metal ion binding"/>
    <property type="evidence" value="ECO:0007669"/>
    <property type="project" value="UniProtKB-KW"/>
</dbReference>
<keyword evidence="7" id="KW-0539">Nucleus</keyword>
<reference evidence="10" key="1">
    <citation type="journal article" date="2023" name="Front. Mar. Sci.">
        <title>A new Merluccius polli reference genome to investigate the effects of global change in West African waters.</title>
        <authorList>
            <person name="Mateo J.L."/>
            <person name="Blanco-Fernandez C."/>
            <person name="Garcia-Vazquez E."/>
            <person name="Machado-Schiaffino G."/>
        </authorList>
    </citation>
    <scope>NUCLEOTIDE SEQUENCE</scope>
    <source>
        <strain evidence="10">C29</strain>
        <tissue evidence="10">Fin</tissue>
    </source>
</reference>
<evidence type="ECO:0000313" key="10">
    <source>
        <dbReference type="EMBL" id="KAK0153738.1"/>
    </source>
</evidence>
<evidence type="ECO:0000256" key="6">
    <source>
        <dbReference type="ARBA" id="ARBA00022801"/>
    </source>
</evidence>
<feature type="region of interest" description="Disordered" evidence="8">
    <location>
        <begin position="87"/>
        <end position="112"/>
    </location>
</feature>
<dbReference type="PANTHER" id="PTHR22930:SF255">
    <property type="entry name" value="ELONGIN B"/>
    <property type="match status" value="1"/>
</dbReference>
<evidence type="ECO:0000256" key="7">
    <source>
        <dbReference type="ARBA" id="ARBA00023242"/>
    </source>
</evidence>
<evidence type="ECO:0000256" key="1">
    <source>
        <dbReference type="ARBA" id="ARBA00001968"/>
    </source>
</evidence>
<keyword evidence="4" id="KW-0540">Nuclease</keyword>
<protein>
    <submittedName>
        <fullName evidence="10">Nuclease HARBI1</fullName>
    </submittedName>
</protein>
<dbReference type="PANTHER" id="PTHR22930">
    <property type="match status" value="1"/>
</dbReference>
<dbReference type="Proteomes" id="UP001174136">
    <property type="component" value="Unassembled WGS sequence"/>
</dbReference>
<keyword evidence="6" id="KW-0378">Hydrolase</keyword>
<accession>A0AA47PAY0</accession>
<comment type="caution">
    <text evidence="10">The sequence shown here is derived from an EMBL/GenBank/DDBJ whole genome shotgun (WGS) entry which is preliminary data.</text>
</comment>
<evidence type="ECO:0000256" key="8">
    <source>
        <dbReference type="SAM" id="MobiDB-lite"/>
    </source>
</evidence>
<dbReference type="GO" id="GO:0005634">
    <property type="term" value="C:nucleus"/>
    <property type="evidence" value="ECO:0007669"/>
    <property type="project" value="UniProtKB-SubCell"/>
</dbReference>
<evidence type="ECO:0000256" key="5">
    <source>
        <dbReference type="ARBA" id="ARBA00022723"/>
    </source>
</evidence>
<dbReference type="GO" id="GO:0016787">
    <property type="term" value="F:hydrolase activity"/>
    <property type="evidence" value="ECO:0007669"/>
    <property type="project" value="UniProtKB-KW"/>
</dbReference>
<keyword evidence="5" id="KW-0479">Metal-binding</keyword>
<feature type="domain" description="DDE Tnp4" evidence="9">
    <location>
        <begin position="264"/>
        <end position="386"/>
    </location>
</feature>
<sequence>MAVSDFVQSAGRAVLDMVEREWEPLSQGELEQRLDRAVEDILEADLVAMVQAQAQTRPPAMYVHLVQAQQDPPPVLPAEPIKPDQEDHLAQETLEEEGEEEEEEEEDTVDSHAVKHITELLQNSTSHYGRSRLAGRARISLSHTVMLSLALLSKRVSYRSVSGRFRREKGNIHRIYFSFCERVNMLQDELIRWPRDDREAGDLLCPLYALLGKAGPEETQGVPQVLGILGHTRIPIRLPVGKQNAESSTPEVKRMKKEAHPDSWLNLELVCDRRGRFLHCQISKGSETGRAALLRDRLGQQPQLMPPGSCLVARAGYPLTEHILTPYVSCVGPREGLYNKTLEAYFSILDQAVASLKARFQRLQYLDMGNYERARAVVLTACILHNVFLDIGPLLEGEVEEEEAGAVEAEGDVDEEGLRRRDAITDLLYKGLESTCA</sequence>
<comment type="cofactor">
    <cofactor evidence="1">
        <name>a divalent metal cation</name>
        <dbReference type="ChEBI" id="CHEBI:60240"/>
    </cofactor>
</comment>
<proteinExistence type="inferred from homology"/>
<evidence type="ECO:0000313" key="11">
    <source>
        <dbReference type="Proteomes" id="UP001174136"/>
    </source>
</evidence>
<dbReference type="Pfam" id="PF13359">
    <property type="entry name" value="DDE_Tnp_4"/>
    <property type="match status" value="1"/>
</dbReference>
<gene>
    <name evidence="10" type="primary">harbi1_169</name>
    <name evidence="10" type="ORF">N1851_004459</name>
</gene>
<evidence type="ECO:0000256" key="2">
    <source>
        <dbReference type="ARBA" id="ARBA00004123"/>
    </source>
</evidence>